<dbReference type="AlphaFoldDB" id="A0A1H6RT27"/>
<dbReference type="NCBIfam" id="NF046101">
    <property type="entry name" value="PA3496_fam"/>
    <property type="match status" value="1"/>
</dbReference>
<sequence length="67" mass="7916">MGQEEISYTDDDVFDDAVNDEDFASSAKETPSLACRRQIEARLEERRLQQQLQEYYDFDDDDDDDDE</sequence>
<dbReference type="EMBL" id="FNYH01000004">
    <property type="protein sequence ID" value="SEI56614.1"/>
    <property type="molecule type" value="Genomic_DNA"/>
</dbReference>
<keyword evidence="3" id="KW-1185">Reference proteome</keyword>
<feature type="compositionally biased region" description="Acidic residues" evidence="1">
    <location>
        <begin position="7"/>
        <end position="23"/>
    </location>
</feature>
<evidence type="ECO:0000256" key="1">
    <source>
        <dbReference type="SAM" id="MobiDB-lite"/>
    </source>
</evidence>
<name>A0A1H6RT27_9GAMM</name>
<dbReference type="Pfam" id="PF26620">
    <property type="entry name" value="DUF8197"/>
    <property type="match status" value="1"/>
</dbReference>
<proteinExistence type="predicted"/>
<organism evidence="2 3">
    <name type="scientific">Allopseudospirillum japonicum</name>
    <dbReference type="NCBI Taxonomy" id="64971"/>
    <lineage>
        <taxon>Bacteria</taxon>
        <taxon>Pseudomonadati</taxon>
        <taxon>Pseudomonadota</taxon>
        <taxon>Gammaproteobacteria</taxon>
        <taxon>Oceanospirillales</taxon>
        <taxon>Oceanospirillaceae</taxon>
        <taxon>Allopseudospirillum</taxon>
    </lineage>
</organism>
<dbReference type="InterPro" id="IPR058510">
    <property type="entry name" value="DUF8197"/>
</dbReference>
<evidence type="ECO:0000313" key="2">
    <source>
        <dbReference type="EMBL" id="SEI56614.1"/>
    </source>
</evidence>
<dbReference type="InterPro" id="IPR058059">
    <property type="entry name" value="PA3496-like"/>
</dbReference>
<reference evidence="3" key="1">
    <citation type="submission" date="2016-10" db="EMBL/GenBank/DDBJ databases">
        <authorList>
            <person name="Varghese N."/>
            <person name="Submissions S."/>
        </authorList>
    </citation>
    <scope>NUCLEOTIDE SEQUENCE [LARGE SCALE GENOMIC DNA]</scope>
    <source>
        <strain evidence="3">DSM 7165</strain>
    </source>
</reference>
<evidence type="ECO:0000313" key="3">
    <source>
        <dbReference type="Proteomes" id="UP000242999"/>
    </source>
</evidence>
<protein>
    <submittedName>
        <fullName evidence="2">Uncharacterized protein</fullName>
    </submittedName>
</protein>
<dbReference type="Proteomes" id="UP000242999">
    <property type="component" value="Unassembled WGS sequence"/>
</dbReference>
<gene>
    <name evidence="2" type="ORF">SAMN05421831_104126</name>
</gene>
<accession>A0A1H6RT27</accession>
<dbReference type="RefSeq" id="WP_218138990.1">
    <property type="nucleotide sequence ID" value="NZ_FNYH01000004.1"/>
</dbReference>
<feature type="region of interest" description="Disordered" evidence="1">
    <location>
        <begin position="1"/>
        <end position="31"/>
    </location>
</feature>